<gene>
    <name evidence="2" type="ORF">EPA93_18180</name>
</gene>
<accession>A0A4P6JQV3</accession>
<dbReference type="Proteomes" id="UP000290365">
    <property type="component" value="Chromosome"/>
</dbReference>
<name>A0A4P6JQV3_KTERU</name>
<dbReference type="OrthoDB" id="1100724at2"/>
<dbReference type="SUPFAM" id="SSF110849">
    <property type="entry name" value="ParB/Sulfiredoxin"/>
    <property type="match status" value="1"/>
</dbReference>
<sequence>MAIQFITVESEKILPLPIEKGIPLGKSAITNAAVATRPLDQEHLAHLLEVPSEQLPPIEVVLIFEGYIIIDGHHRFERAKRKGETTIAAIARNYQTEYEVVRAAFLANLAHGLPANQLTRTAFGIWLHITPDPSGKQLSIREAAKLAGIHHSGLAKALKKLQEQNSLELEPIPTEPDEETIKQKAVTVQTEKLAKNISSYFSAESKFSEGDLLDSRLERMRAQNLARYFQQRGDTQSSALLLRALARSLNKAADTLQKKDTKKG</sequence>
<proteinExistence type="predicted"/>
<organism evidence="2 3">
    <name type="scientific">Ktedonosporobacter rubrisoli</name>
    <dbReference type="NCBI Taxonomy" id="2509675"/>
    <lineage>
        <taxon>Bacteria</taxon>
        <taxon>Bacillati</taxon>
        <taxon>Chloroflexota</taxon>
        <taxon>Ktedonobacteria</taxon>
        <taxon>Ktedonobacterales</taxon>
        <taxon>Ktedonosporobacteraceae</taxon>
        <taxon>Ktedonosporobacter</taxon>
    </lineage>
</organism>
<keyword evidence="3" id="KW-1185">Reference proteome</keyword>
<dbReference type="InterPro" id="IPR036086">
    <property type="entry name" value="ParB/Sulfiredoxin_sf"/>
</dbReference>
<evidence type="ECO:0000313" key="2">
    <source>
        <dbReference type="EMBL" id="QBD77817.1"/>
    </source>
</evidence>
<dbReference type="Gene3D" id="3.90.1530.10">
    <property type="entry name" value="Conserved hypothetical protein from pyrococcus furiosus pfu- 392566-001, ParB domain"/>
    <property type="match status" value="1"/>
</dbReference>
<dbReference type="KEGG" id="kbs:EPA93_18180"/>
<dbReference type="AlphaFoldDB" id="A0A4P6JQV3"/>
<evidence type="ECO:0000259" key="1">
    <source>
        <dbReference type="Pfam" id="PF02195"/>
    </source>
</evidence>
<feature type="domain" description="ParB-like N-terminal" evidence="1">
    <location>
        <begin position="36"/>
        <end position="108"/>
    </location>
</feature>
<protein>
    <recommendedName>
        <fullName evidence="1">ParB-like N-terminal domain-containing protein</fullName>
    </recommendedName>
</protein>
<dbReference type="InterPro" id="IPR003115">
    <property type="entry name" value="ParB_N"/>
</dbReference>
<dbReference type="Pfam" id="PF02195">
    <property type="entry name" value="ParB_N"/>
    <property type="match status" value="1"/>
</dbReference>
<dbReference type="EMBL" id="CP035758">
    <property type="protein sequence ID" value="QBD77817.1"/>
    <property type="molecule type" value="Genomic_DNA"/>
</dbReference>
<reference evidence="2 3" key="1">
    <citation type="submission" date="2019-01" db="EMBL/GenBank/DDBJ databases">
        <title>Ktedonosporobacter rubrisoli SCAWS-G2.</title>
        <authorList>
            <person name="Huang Y."/>
            <person name="Yan B."/>
        </authorList>
    </citation>
    <scope>NUCLEOTIDE SEQUENCE [LARGE SCALE GENOMIC DNA]</scope>
    <source>
        <strain evidence="2 3">SCAWS-G2</strain>
    </source>
</reference>
<dbReference type="RefSeq" id="WP_129888870.1">
    <property type="nucleotide sequence ID" value="NZ_CP035758.1"/>
</dbReference>
<evidence type="ECO:0000313" key="3">
    <source>
        <dbReference type="Proteomes" id="UP000290365"/>
    </source>
</evidence>